<feature type="transmembrane region" description="Helical" evidence="1">
    <location>
        <begin position="44"/>
        <end position="66"/>
    </location>
</feature>
<dbReference type="AlphaFoldDB" id="A0A1R1JBQ3"/>
<gene>
    <name evidence="2" type="ORF">BW685_14725</name>
</gene>
<evidence type="ECO:0000313" key="3">
    <source>
        <dbReference type="Proteomes" id="UP000187194"/>
    </source>
</evidence>
<protein>
    <recommendedName>
        <fullName evidence="4">Lipoprotein</fullName>
    </recommendedName>
</protein>
<evidence type="ECO:0000313" key="2">
    <source>
        <dbReference type="EMBL" id="OMG72743.1"/>
    </source>
</evidence>
<keyword evidence="1" id="KW-1133">Transmembrane helix</keyword>
<evidence type="ECO:0000256" key="1">
    <source>
        <dbReference type="SAM" id="Phobius"/>
    </source>
</evidence>
<accession>A0A1R1JBQ3</accession>
<proteinExistence type="predicted"/>
<reference evidence="2 3" key="1">
    <citation type="submission" date="2017-01" db="EMBL/GenBank/DDBJ databases">
        <title>Phylogeographic, genomic and meropenem susceptibility analysis of Burkholderia ubonensis.</title>
        <authorList>
            <person name="Price E.P."/>
            <person name="Sarovich D.S."/>
            <person name="Webb J.R."/>
            <person name="Hall C.M."/>
            <person name="Sahl J.W."/>
            <person name="Kaestli M."/>
            <person name="Mayo M."/>
            <person name="Harrington G."/>
            <person name="Baker A.L."/>
            <person name="Sidak-Loftis L.C."/>
            <person name="Lummis M."/>
            <person name="Schupp J.M."/>
            <person name="Gillece J.D."/>
            <person name="Tuanyok A."/>
            <person name="Warner J."/>
            <person name="Busch J.D."/>
            <person name="Keim P."/>
            <person name="Currie B.J."/>
            <person name="Wagner D.M."/>
        </authorList>
    </citation>
    <scope>NUCLEOTIDE SEQUENCE [LARGE SCALE GENOMIC DNA]</scope>
    <source>
        <strain evidence="2 3">A21</strain>
    </source>
</reference>
<feature type="transmembrane region" description="Helical" evidence="1">
    <location>
        <begin position="18"/>
        <end position="37"/>
    </location>
</feature>
<feature type="transmembrane region" description="Helical" evidence="1">
    <location>
        <begin position="86"/>
        <end position="105"/>
    </location>
</feature>
<keyword evidence="1" id="KW-0472">Membrane</keyword>
<evidence type="ECO:0008006" key="4">
    <source>
        <dbReference type="Google" id="ProtNLM"/>
    </source>
</evidence>
<organism evidence="2 3">
    <name type="scientific">Burkholderia ubonensis</name>
    <dbReference type="NCBI Taxonomy" id="101571"/>
    <lineage>
        <taxon>Bacteria</taxon>
        <taxon>Pseudomonadati</taxon>
        <taxon>Pseudomonadota</taxon>
        <taxon>Betaproteobacteria</taxon>
        <taxon>Burkholderiales</taxon>
        <taxon>Burkholderiaceae</taxon>
        <taxon>Burkholderia</taxon>
        <taxon>Burkholderia cepacia complex</taxon>
    </lineage>
</organism>
<comment type="caution">
    <text evidence="2">The sequence shown here is derived from an EMBL/GenBank/DDBJ whole genome shotgun (WGS) entry which is preliminary data.</text>
</comment>
<dbReference type="PROSITE" id="PS51257">
    <property type="entry name" value="PROKAR_LIPOPROTEIN"/>
    <property type="match status" value="1"/>
</dbReference>
<dbReference type="EMBL" id="MTJZ01000014">
    <property type="protein sequence ID" value="OMG72743.1"/>
    <property type="molecule type" value="Genomic_DNA"/>
</dbReference>
<keyword evidence="1" id="KW-0812">Transmembrane</keyword>
<name>A0A1R1JBQ3_9BURK</name>
<sequence length="108" mass="11576">MKYGKRRDDGMGTYSRSYLVTLGLALAGLGCVGLSLYDAMNGDWAPFAVAFLVACALGGLVMVLVGLFGSDRTAGGWADATSSHEAALIVMVVAIPLHFVLRRFYKRR</sequence>
<dbReference type="Proteomes" id="UP000187194">
    <property type="component" value="Unassembled WGS sequence"/>
</dbReference>